<reference evidence="2 3" key="1">
    <citation type="submission" date="2018-12" db="EMBL/GenBank/DDBJ databases">
        <title>Amycolatopsis eburnea sp. nov. actinomycete associate with arbuscular mycorrhiza fungal spore.</title>
        <authorList>
            <person name="Lumyong S."/>
            <person name="Chaiya L."/>
        </authorList>
    </citation>
    <scope>NUCLEOTIDE SEQUENCE [LARGE SCALE GENOMIC DNA]</scope>
    <source>
        <strain evidence="2 3">GLM-1</strain>
    </source>
</reference>
<sequence length="122" mass="13105">MPDTTDDLPTSWPDWVTISTDNRPLDPAPELDEPPIDVDPIWTYVYDGSCASCSATTEGDRAAVIRWAQDHFDCDPPAPPAPLAPGEPVGRIEDLPRSPDGTITIPTAGVWTMGEPPNPEGV</sequence>
<dbReference type="OrthoDB" id="9852519at2"/>
<dbReference type="Proteomes" id="UP000267081">
    <property type="component" value="Unassembled WGS sequence"/>
</dbReference>
<dbReference type="EMBL" id="RSEC01000006">
    <property type="protein sequence ID" value="RSD26362.1"/>
    <property type="molecule type" value="Genomic_DNA"/>
</dbReference>
<dbReference type="RefSeq" id="WP_125305619.1">
    <property type="nucleotide sequence ID" value="NZ_RSEC01000006.1"/>
</dbReference>
<gene>
    <name evidence="2" type="ORF">EIY87_00425</name>
</gene>
<proteinExistence type="predicted"/>
<comment type="caution">
    <text evidence="2">The sequence shown here is derived from an EMBL/GenBank/DDBJ whole genome shotgun (WGS) entry which is preliminary data.</text>
</comment>
<organism evidence="2 3">
    <name type="scientific">Amycolatopsis eburnea</name>
    <dbReference type="NCBI Taxonomy" id="2267691"/>
    <lineage>
        <taxon>Bacteria</taxon>
        <taxon>Bacillati</taxon>
        <taxon>Actinomycetota</taxon>
        <taxon>Actinomycetes</taxon>
        <taxon>Pseudonocardiales</taxon>
        <taxon>Pseudonocardiaceae</taxon>
        <taxon>Amycolatopsis</taxon>
    </lineage>
</organism>
<keyword evidence="3" id="KW-1185">Reference proteome</keyword>
<feature type="region of interest" description="Disordered" evidence="1">
    <location>
        <begin position="76"/>
        <end position="122"/>
    </location>
</feature>
<feature type="compositionally biased region" description="Pro residues" evidence="1">
    <location>
        <begin position="76"/>
        <end position="85"/>
    </location>
</feature>
<evidence type="ECO:0000313" key="3">
    <source>
        <dbReference type="Proteomes" id="UP000267081"/>
    </source>
</evidence>
<accession>A0A3R9FVW8</accession>
<dbReference type="AlphaFoldDB" id="A0A3R9FVW8"/>
<feature type="region of interest" description="Disordered" evidence="1">
    <location>
        <begin position="1"/>
        <end position="36"/>
    </location>
</feature>
<evidence type="ECO:0000313" key="2">
    <source>
        <dbReference type="EMBL" id="RSD26362.1"/>
    </source>
</evidence>
<evidence type="ECO:0000256" key="1">
    <source>
        <dbReference type="SAM" id="MobiDB-lite"/>
    </source>
</evidence>
<name>A0A3R9FVW8_9PSEU</name>
<protein>
    <submittedName>
        <fullName evidence="2">Uncharacterized protein</fullName>
    </submittedName>
</protein>